<organism evidence="5 6">
    <name type="scientific">Meloidogyne enterolobii</name>
    <name type="common">Root-knot nematode worm</name>
    <name type="synonym">Meloidogyne mayaguensis</name>
    <dbReference type="NCBI Taxonomy" id="390850"/>
    <lineage>
        <taxon>Eukaryota</taxon>
        <taxon>Metazoa</taxon>
        <taxon>Ecdysozoa</taxon>
        <taxon>Nematoda</taxon>
        <taxon>Chromadorea</taxon>
        <taxon>Rhabditida</taxon>
        <taxon>Tylenchina</taxon>
        <taxon>Tylenchomorpha</taxon>
        <taxon>Tylenchoidea</taxon>
        <taxon>Meloidogynidae</taxon>
        <taxon>Meloidogyninae</taxon>
        <taxon>Meloidogyne</taxon>
    </lineage>
</organism>
<keyword evidence="1" id="KW-0547">Nucleotide-binding</keyword>
<dbReference type="PROSITE" id="PS50067">
    <property type="entry name" value="KINESIN_MOTOR_2"/>
    <property type="match status" value="1"/>
</dbReference>
<name>A0A6V7YAN6_MELEN</name>
<reference evidence="5 6" key="1">
    <citation type="submission" date="2020-08" db="EMBL/GenBank/DDBJ databases">
        <authorList>
            <person name="Koutsovoulos G."/>
            <person name="Danchin GJ E."/>
        </authorList>
    </citation>
    <scope>NUCLEOTIDE SEQUENCE [LARGE SCALE GENOMIC DNA]</scope>
</reference>
<dbReference type="GO" id="GO:0003777">
    <property type="term" value="F:microtubule motor activity"/>
    <property type="evidence" value="ECO:0007669"/>
    <property type="project" value="InterPro"/>
</dbReference>
<dbReference type="GO" id="GO:0008017">
    <property type="term" value="F:microtubule binding"/>
    <property type="evidence" value="ECO:0007669"/>
    <property type="project" value="InterPro"/>
</dbReference>
<dbReference type="AlphaFoldDB" id="A0A6V7YAN6"/>
<dbReference type="GO" id="GO:0007018">
    <property type="term" value="P:microtubule-based movement"/>
    <property type="evidence" value="ECO:0007669"/>
    <property type="project" value="InterPro"/>
</dbReference>
<accession>A0A6V7YAN6</accession>
<evidence type="ECO:0000313" key="6">
    <source>
        <dbReference type="Proteomes" id="UP000580250"/>
    </source>
</evidence>
<comment type="similarity">
    <text evidence="3">Belongs to the TRAFAC class myosin-kinesin ATPase superfamily. Kinesin family.</text>
</comment>
<evidence type="ECO:0000259" key="4">
    <source>
        <dbReference type="PROSITE" id="PS50067"/>
    </source>
</evidence>
<dbReference type="Proteomes" id="UP000580250">
    <property type="component" value="Unassembled WGS sequence"/>
</dbReference>
<protein>
    <recommendedName>
        <fullName evidence="4">Kinesin motor domain-containing protein</fullName>
    </recommendedName>
</protein>
<dbReference type="InterPro" id="IPR001752">
    <property type="entry name" value="Kinesin_motor_dom"/>
</dbReference>
<dbReference type="GO" id="GO:0005524">
    <property type="term" value="F:ATP binding"/>
    <property type="evidence" value="ECO:0007669"/>
    <property type="project" value="UniProtKB-KW"/>
</dbReference>
<evidence type="ECO:0000313" key="5">
    <source>
        <dbReference type="EMBL" id="CAD2208749.1"/>
    </source>
</evidence>
<evidence type="ECO:0000256" key="2">
    <source>
        <dbReference type="ARBA" id="ARBA00022840"/>
    </source>
</evidence>
<comment type="caution">
    <text evidence="5">The sequence shown here is derived from an EMBL/GenBank/DDBJ whole genome shotgun (WGS) entry which is preliminary data.</text>
</comment>
<comment type="caution">
    <text evidence="3">Lacks conserved residue(s) required for the propagation of feature annotation.</text>
</comment>
<evidence type="ECO:0000256" key="1">
    <source>
        <dbReference type="ARBA" id="ARBA00022741"/>
    </source>
</evidence>
<dbReference type="EMBL" id="CAJEWN010003847">
    <property type="protein sequence ID" value="CAD2208749.1"/>
    <property type="molecule type" value="Genomic_DNA"/>
</dbReference>
<sequence>MSATRSRDNSVKRKNVQVVVRVRPLSESERFSGNKNIVSCDFGGKTVSLKNVNASDSLRFIQGQKCLDLMIKFLAQNPPNWKFMRAF</sequence>
<dbReference type="Gene3D" id="3.40.850.10">
    <property type="entry name" value="Kinesin motor domain"/>
    <property type="match status" value="1"/>
</dbReference>
<proteinExistence type="inferred from homology"/>
<gene>
    <name evidence="5" type="ORF">MENT_LOCUS62823</name>
</gene>
<dbReference type="InterPro" id="IPR036961">
    <property type="entry name" value="Kinesin_motor_dom_sf"/>
</dbReference>
<feature type="domain" description="Kinesin motor" evidence="4">
    <location>
        <begin position="15"/>
        <end position="87"/>
    </location>
</feature>
<keyword evidence="2" id="KW-0067">ATP-binding</keyword>
<evidence type="ECO:0000256" key="3">
    <source>
        <dbReference type="PROSITE-ProRule" id="PRU00283"/>
    </source>
</evidence>